<feature type="domain" description="DUF3885" evidence="1">
    <location>
        <begin position="7"/>
        <end position="62"/>
    </location>
</feature>
<dbReference type="Pfam" id="PF13021">
    <property type="entry name" value="DUF3885"/>
    <property type="match status" value="1"/>
</dbReference>
<dbReference type="EMBL" id="JBDLBR010000001">
    <property type="protein sequence ID" value="MEN7535828.1"/>
    <property type="molecule type" value="Genomic_DNA"/>
</dbReference>
<evidence type="ECO:0000313" key="2">
    <source>
        <dbReference type="EMBL" id="MEN7535828.1"/>
    </source>
</evidence>
<name>A0ABV0CSI3_9SPHN</name>
<reference evidence="2 3" key="1">
    <citation type="submission" date="2024-05" db="EMBL/GenBank/DDBJ databases">
        <authorList>
            <person name="Park S."/>
        </authorList>
    </citation>
    <scope>NUCLEOTIDE SEQUENCE [LARGE SCALE GENOMIC DNA]</scope>
    <source>
        <strain evidence="2 3">DGU5</strain>
    </source>
</reference>
<dbReference type="RefSeq" id="WP_346783287.1">
    <property type="nucleotide sequence ID" value="NZ_JBDLBR010000001.1"/>
</dbReference>
<proteinExistence type="predicted"/>
<protein>
    <recommendedName>
        <fullName evidence="1">DUF3885 domain-containing protein</fullName>
    </recommendedName>
</protein>
<accession>A0ABV0CSI3</accession>
<organism evidence="2 3">
    <name type="scientific">Aurantiacibacter flavus</name>
    <dbReference type="NCBI Taxonomy" id="3145232"/>
    <lineage>
        <taxon>Bacteria</taxon>
        <taxon>Pseudomonadati</taxon>
        <taxon>Pseudomonadota</taxon>
        <taxon>Alphaproteobacteria</taxon>
        <taxon>Sphingomonadales</taxon>
        <taxon>Erythrobacteraceae</taxon>
        <taxon>Aurantiacibacter</taxon>
    </lineage>
</organism>
<evidence type="ECO:0000313" key="3">
    <source>
        <dbReference type="Proteomes" id="UP001484535"/>
    </source>
</evidence>
<gene>
    <name evidence="2" type="ORF">ABDJ38_01395</name>
</gene>
<dbReference type="Proteomes" id="UP001484535">
    <property type="component" value="Unassembled WGS sequence"/>
</dbReference>
<evidence type="ECO:0000259" key="1">
    <source>
        <dbReference type="Pfam" id="PF13021"/>
    </source>
</evidence>
<keyword evidence="3" id="KW-1185">Reference proteome</keyword>
<sequence>MSDFLARLEATFGNCLPEALFNNFDYSLRFELAQGGDWPTRILQACSRARTILDNLPTADDEW</sequence>
<dbReference type="InterPro" id="IPR024976">
    <property type="entry name" value="DUF3885"/>
</dbReference>
<comment type="caution">
    <text evidence="2">The sequence shown here is derived from an EMBL/GenBank/DDBJ whole genome shotgun (WGS) entry which is preliminary data.</text>
</comment>